<dbReference type="SUPFAM" id="SSF50249">
    <property type="entry name" value="Nucleic acid-binding proteins"/>
    <property type="match status" value="1"/>
</dbReference>
<accession>A0A2H5XFS1</accession>
<dbReference type="InterPro" id="IPR010994">
    <property type="entry name" value="RuvA_2-like"/>
</dbReference>
<dbReference type="GO" id="GO:0006310">
    <property type="term" value="P:DNA recombination"/>
    <property type="evidence" value="ECO:0007669"/>
    <property type="project" value="UniProtKB-UniRule"/>
</dbReference>
<dbReference type="InterPro" id="IPR012340">
    <property type="entry name" value="NA-bd_OB-fold"/>
</dbReference>
<protein>
    <recommendedName>
        <fullName evidence="6">Holliday junction branch migration complex subunit RuvA</fullName>
    </recommendedName>
</protein>
<dbReference type="InterPro" id="IPR013849">
    <property type="entry name" value="DNA_helicase_Holl-junc_RuvA_I"/>
</dbReference>
<comment type="caution">
    <text evidence="6">Lacks conserved residue(s) required for the propagation of feature annotation.</text>
</comment>
<dbReference type="GO" id="GO:0005524">
    <property type="term" value="F:ATP binding"/>
    <property type="evidence" value="ECO:0007669"/>
    <property type="project" value="InterPro"/>
</dbReference>
<comment type="subunit">
    <text evidence="6">Homotetramer. Forms an RuvA(8)-RuvB(12)-Holliday junction (HJ) complex. HJ DNA is sandwiched between 2 RuvA tetramers; dsDNA enters through RuvA and exits via RuvB. An RuvB hexamer assembles on each DNA strand where it exits the tetramer. Each RuvB hexamer is contacted by two RuvA subunits (via domain III) on 2 adjacent RuvB subunits; this complex drives branch migration. In the full resolvosome a probable DNA-RuvA(4)-RuvB(12)-RuvC(2) complex forms which resolves the HJ.</text>
</comment>
<keyword evidence="8" id="KW-0347">Helicase</keyword>
<keyword evidence="3 6" id="KW-0238">DNA-binding</keyword>
<evidence type="ECO:0000256" key="4">
    <source>
        <dbReference type="ARBA" id="ARBA00023172"/>
    </source>
</evidence>
<proteinExistence type="inferred from homology"/>
<comment type="domain">
    <text evidence="6">Has three domains with a flexible linker between the domains II and III and assumes an 'L' shape. Domain III is highly mobile and contacts RuvB.</text>
</comment>
<evidence type="ECO:0000256" key="3">
    <source>
        <dbReference type="ARBA" id="ARBA00023125"/>
    </source>
</evidence>
<feature type="region of interest" description="Domain III" evidence="6">
    <location>
        <begin position="153"/>
        <end position="208"/>
    </location>
</feature>
<dbReference type="SMART" id="SM00278">
    <property type="entry name" value="HhH1"/>
    <property type="match status" value="2"/>
</dbReference>
<comment type="caution">
    <text evidence="8">The sequence shown here is derived from an EMBL/GenBank/DDBJ whole genome shotgun (WGS) entry which is preliminary data.</text>
</comment>
<dbReference type="Gene3D" id="2.40.50.140">
    <property type="entry name" value="Nucleic acid-binding proteins"/>
    <property type="match status" value="1"/>
</dbReference>
<dbReference type="GO" id="GO:0016787">
    <property type="term" value="F:hydrolase activity"/>
    <property type="evidence" value="ECO:0007669"/>
    <property type="project" value="UniProtKB-KW"/>
</dbReference>
<keyword evidence="1 6" id="KW-0963">Cytoplasm</keyword>
<dbReference type="GO" id="GO:0048476">
    <property type="term" value="C:Holliday junction resolvase complex"/>
    <property type="evidence" value="ECO:0007669"/>
    <property type="project" value="UniProtKB-UniRule"/>
</dbReference>
<keyword evidence="8" id="KW-0547">Nucleotide-binding</keyword>
<keyword evidence="5 6" id="KW-0234">DNA repair</keyword>
<sequence length="208" mass="23168">MIGRLKGRLAERYDQRLVVDVNGVGYEVFVPGVVAQWAHNLRIGDEVELVTLYLLQMEPGRATPLLIGFRNALEREFFERLLSVPKLGVRGALQLFAVPMTILARAIEDNDQKALMRLPGVGRQRARELVASLQGKVAKFALLPAEEELAPTVTDVVSEALEILQSLGYTRAEAQHMIDVALEHLPTPSSAEELIRTVYQMQREQKAG</sequence>
<dbReference type="CDD" id="cd14332">
    <property type="entry name" value="UBA_RuvA_C"/>
    <property type="match status" value="1"/>
</dbReference>
<dbReference type="Pfam" id="PF01330">
    <property type="entry name" value="RuvA_N"/>
    <property type="match status" value="1"/>
</dbReference>
<evidence type="ECO:0000256" key="6">
    <source>
        <dbReference type="HAMAP-Rule" id="MF_00031"/>
    </source>
</evidence>
<dbReference type="Proteomes" id="UP000236173">
    <property type="component" value="Unassembled WGS sequence"/>
</dbReference>
<evidence type="ECO:0000256" key="5">
    <source>
        <dbReference type="ARBA" id="ARBA00023204"/>
    </source>
</evidence>
<dbReference type="Gene3D" id="1.10.8.10">
    <property type="entry name" value="DNA helicase RuvA subunit, C-terminal domain"/>
    <property type="match status" value="1"/>
</dbReference>
<organism evidence="8 9">
    <name type="scientific">Candidatus Fervidibacter japonicus</name>
    <dbReference type="NCBI Taxonomy" id="2035412"/>
    <lineage>
        <taxon>Bacteria</taxon>
        <taxon>Candidatus Fervidibacterota</taxon>
        <taxon>Candidatus Fervidibacter</taxon>
    </lineage>
</organism>
<comment type="similarity">
    <text evidence="6">Belongs to the RuvA family.</text>
</comment>
<dbReference type="InterPro" id="IPR036267">
    <property type="entry name" value="RuvA_C_sf"/>
</dbReference>
<dbReference type="HAMAP" id="MF_00031">
    <property type="entry name" value="DNA_HJ_migration_RuvA"/>
    <property type="match status" value="1"/>
</dbReference>
<dbReference type="Pfam" id="PF07499">
    <property type="entry name" value="RuvA_C"/>
    <property type="match status" value="1"/>
</dbReference>
<dbReference type="Pfam" id="PF14520">
    <property type="entry name" value="HHH_5"/>
    <property type="match status" value="1"/>
</dbReference>
<dbReference type="SUPFAM" id="SSF46929">
    <property type="entry name" value="DNA helicase RuvA subunit, C-terminal domain"/>
    <property type="match status" value="1"/>
</dbReference>
<evidence type="ECO:0000313" key="9">
    <source>
        <dbReference type="Proteomes" id="UP000236173"/>
    </source>
</evidence>
<dbReference type="InterPro" id="IPR000085">
    <property type="entry name" value="RuvA"/>
</dbReference>
<evidence type="ECO:0000256" key="2">
    <source>
        <dbReference type="ARBA" id="ARBA00022763"/>
    </source>
</evidence>
<comment type="subcellular location">
    <subcellularLocation>
        <location evidence="6">Cytoplasm</location>
    </subcellularLocation>
</comment>
<gene>
    <name evidence="6 8" type="primary">ruvA</name>
    <name evidence="8" type="ORF">HRbin17_02561</name>
</gene>
<dbReference type="AlphaFoldDB" id="A0A2H5XFS1"/>
<evidence type="ECO:0000259" key="7">
    <source>
        <dbReference type="SMART" id="SM00278"/>
    </source>
</evidence>
<reference evidence="9" key="1">
    <citation type="submission" date="2017-09" db="EMBL/GenBank/DDBJ databases">
        <title>Metaegenomics of thermophilic ammonia-oxidizing enrichment culture.</title>
        <authorList>
            <person name="Kato S."/>
            <person name="Suzuki K."/>
        </authorList>
    </citation>
    <scope>NUCLEOTIDE SEQUENCE [LARGE SCALE GENOMIC DNA]</scope>
</reference>
<feature type="domain" description="Helix-hairpin-helix DNA-binding motif class 1" evidence="7">
    <location>
        <begin position="79"/>
        <end position="98"/>
    </location>
</feature>
<keyword evidence="8" id="KW-0378">Hydrolase</keyword>
<dbReference type="NCBIfam" id="TIGR00084">
    <property type="entry name" value="ruvA"/>
    <property type="match status" value="1"/>
</dbReference>
<dbReference type="SUPFAM" id="SSF47781">
    <property type="entry name" value="RuvA domain 2-like"/>
    <property type="match status" value="1"/>
</dbReference>
<feature type="domain" description="Helix-hairpin-helix DNA-binding motif class 1" evidence="7">
    <location>
        <begin position="113"/>
        <end position="132"/>
    </location>
</feature>
<evidence type="ECO:0000256" key="1">
    <source>
        <dbReference type="ARBA" id="ARBA00022490"/>
    </source>
</evidence>
<dbReference type="GO" id="GO:0009378">
    <property type="term" value="F:four-way junction helicase activity"/>
    <property type="evidence" value="ECO:0007669"/>
    <property type="project" value="InterPro"/>
</dbReference>
<comment type="function">
    <text evidence="6">The RuvA-RuvB-RuvC complex processes Holliday junction (HJ) DNA during genetic recombination and DNA repair, while the RuvA-RuvB complex plays an important role in the rescue of blocked DNA replication forks via replication fork reversal (RFR). RuvA specifically binds to HJ cruciform DNA, conferring on it an open structure. The RuvB hexamer acts as an ATP-dependent pump, pulling dsDNA into and through the RuvAB complex. HJ branch migration allows RuvC to scan DNA until it finds its consensus sequence, where it cleaves and resolves the cruciform DNA.</text>
</comment>
<name>A0A2H5XFS1_9BACT</name>
<keyword evidence="4 6" id="KW-0233">DNA recombination</keyword>
<keyword evidence="2 6" id="KW-0227">DNA damage</keyword>
<keyword evidence="8" id="KW-0067">ATP-binding</keyword>
<dbReference type="EMBL" id="BEHT01000048">
    <property type="protein sequence ID" value="GBD00027.1"/>
    <property type="molecule type" value="Genomic_DNA"/>
</dbReference>
<dbReference type="InterPro" id="IPR011114">
    <property type="entry name" value="RuvA_C"/>
</dbReference>
<dbReference type="GO" id="GO:0009379">
    <property type="term" value="C:Holliday junction helicase complex"/>
    <property type="evidence" value="ECO:0007669"/>
    <property type="project" value="InterPro"/>
</dbReference>
<dbReference type="GO" id="GO:0005737">
    <property type="term" value="C:cytoplasm"/>
    <property type="evidence" value="ECO:0007669"/>
    <property type="project" value="UniProtKB-SubCell"/>
</dbReference>
<evidence type="ECO:0000313" key="8">
    <source>
        <dbReference type="EMBL" id="GBD00027.1"/>
    </source>
</evidence>
<dbReference type="Gene3D" id="1.10.150.20">
    <property type="entry name" value="5' to 3' exonuclease, C-terminal subdomain"/>
    <property type="match status" value="1"/>
</dbReference>
<dbReference type="InterPro" id="IPR003583">
    <property type="entry name" value="Hlx-hairpin-Hlx_DNA-bd_motif"/>
</dbReference>
<dbReference type="GO" id="GO:0000400">
    <property type="term" value="F:four-way junction DNA binding"/>
    <property type="evidence" value="ECO:0007669"/>
    <property type="project" value="UniProtKB-UniRule"/>
</dbReference>
<dbReference type="GO" id="GO:0006281">
    <property type="term" value="P:DNA repair"/>
    <property type="evidence" value="ECO:0007669"/>
    <property type="project" value="UniProtKB-UniRule"/>
</dbReference>